<sequence>MNISYGVGDMLDINMIKELWVRKFEDVASEIAVWDSVASEYLLEEKNNFKEDPFLQFMEEKIQLSQNMEVLDVGCGAGAYSCRIAERAGNVTGVDFSPRMIEEGQHYVERNHIKNVQFLERNWHTCDGEEFKGKYDMVFAHTTPAVIDYDSFKKMNDASKKYCFISKPTRRNDCVYDEIRKIAGDPSLKKLDDMPLLFDALWLWGYHPELRYDPVVWKSERTVEEAEQWYLRRLKANMRIDTYIEKQVKDYLQSISVNNVVREAIEVTLTSVFWTV</sequence>
<proteinExistence type="predicted"/>
<keyword evidence="2" id="KW-0808">Transferase</keyword>
<dbReference type="InterPro" id="IPR025714">
    <property type="entry name" value="Methyltranfer_dom"/>
</dbReference>
<reference evidence="2 3" key="1">
    <citation type="submission" date="2020-08" db="EMBL/GenBank/DDBJ databases">
        <title>Genome public.</title>
        <authorList>
            <person name="Liu C."/>
            <person name="Sun Q."/>
        </authorList>
    </citation>
    <scope>NUCLEOTIDE SEQUENCE [LARGE SCALE GENOMIC DNA]</scope>
    <source>
        <strain evidence="2 3">NSJ-46</strain>
    </source>
</reference>
<dbReference type="SUPFAM" id="SSF53335">
    <property type="entry name" value="S-adenosyl-L-methionine-dependent methyltransferases"/>
    <property type="match status" value="1"/>
</dbReference>
<dbReference type="Gene3D" id="3.40.50.150">
    <property type="entry name" value="Vaccinia Virus protein VP39"/>
    <property type="match status" value="1"/>
</dbReference>
<evidence type="ECO:0000313" key="3">
    <source>
        <dbReference type="Proteomes" id="UP000657421"/>
    </source>
</evidence>
<protein>
    <submittedName>
        <fullName evidence="2">Class I SAM-dependent methyltransferase</fullName>
    </submittedName>
</protein>
<dbReference type="CDD" id="cd02440">
    <property type="entry name" value="AdoMet_MTases"/>
    <property type="match status" value="1"/>
</dbReference>
<evidence type="ECO:0000313" key="2">
    <source>
        <dbReference type="EMBL" id="MBC8572721.1"/>
    </source>
</evidence>
<keyword evidence="3" id="KW-1185">Reference proteome</keyword>
<dbReference type="GO" id="GO:0032259">
    <property type="term" value="P:methylation"/>
    <property type="evidence" value="ECO:0007669"/>
    <property type="project" value="UniProtKB-KW"/>
</dbReference>
<evidence type="ECO:0000259" key="1">
    <source>
        <dbReference type="Pfam" id="PF13847"/>
    </source>
</evidence>
<comment type="caution">
    <text evidence="2">The sequence shown here is derived from an EMBL/GenBank/DDBJ whole genome shotgun (WGS) entry which is preliminary data.</text>
</comment>
<feature type="domain" description="Methyltransferase" evidence="1">
    <location>
        <begin position="65"/>
        <end position="150"/>
    </location>
</feature>
<dbReference type="GO" id="GO:0008168">
    <property type="term" value="F:methyltransferase activity"/>
    <property type="evidence" value="ECO:0007669"/>
    <property type="project" value="UniProtKB-KW"/>
</dbReference>
<organism evidence="2 3">
    <name type="scientific">Jingyaoa shaoxingensis</name>
    <dbReference type="NCBI Taxonomy" id="2763671"/>
    <lineage>
        <taxon>Bacteria</taxon>
        <taxon>Bacillati</taxon>
        <taxon>Bacillota</taxon>
        <taxon>Clostridia</taxon>
        <taxon>Lachnospirales</taxon>
        <taxon>Lachnospiraceae</taxon>
        <taxon>Jingyaoa</taxon>
    </lineage>
</organism>
<accession>A0ABR7N8M3</accession>
<dbReference type="RefSeq" id="WP_249307750.1">
    <property type="nucleotide sequence ID" value="NZ_JACRSZ010000005.1"/>
</dbReference>
<dbReference type="Proteomes" id="UP000657421">
    <property type="component" value="Unassembled WGS sequence"/>
</dbReference>
<name>A0ABR7N8M3_9FIRM</name>
<dbReference type="EMBL" id="JACRSZ010000005">
    <property type="protein sequence ID" value="MBC8572721.1"/>
    <property type="molecule type" value="Genomic_DNA"/>
</dbReference>
<gene>
    <name evidence="2" type="ORF">H8716_06430</name>
</gene>
<keyword evidence="2" id="KW-0489">Methyltransferase</keyword>
<dbReference type="InterPro" id="IPR029063">
    <property type="entry name" value="SAM-dependent_MTases_sf"/>
</dbReference>
<dbReference type="InterPro" id="IPR050723">
    <property type="entry name" value="CFA/CMAS"/>
</dbReference>
<dbReference type="Pfam" id="PF13847">
    <property type="entry name" value="Methyltransf_31"/>
    <property type="match status" value="1"/>
</dbReference>
<dbReference type="PANTHER" id="PTHR43667:SF2">
    <property type="entry name" value="FATTY ACID C-METHYL TRANSFERASE"/>
    <property type="match status" value="1"/>
</dbReference>
<dbReference type="PANTHER" id="PTHR43667">
    <property type="entry name" value="CYCLOPROPANE-FATTY-ACYL-PHOSPHOLIPID SYNTHASE"/>
    <property type="match status" value="1"/>
</dbReference>